<accession>A0A7W9LHS1</accession>
<evidence type="ECO:0000313" key="3">
    <source>
        <dbReference type="Proteomes" id="UP000579153"/>
    </source>
</evidence>
<dbReference type="AlphaFoldDB" id="A0A7W9LHS1"/>
<sequence>MRRPAVIVTIAVFACSLAGAAHAEGEAAGPSGPPPLIGNVTVFNDEIIEPVSLPVSTCGSLLPLLGKSPTTCQGASRVSDDDA</sequence>
<keyword evidence="1" id="KW-0732">Signal</keyword>
<evidence type="ECO:0000256" key="1">
    <source>
        <dbReference type="SAM" id="SignalP"/>
    </source>
</evidence>
<dbReference type="Proteomes" id="UP000579153">
    <property type="component" value="Unassembled WGS sequence"/>
</dbReference>
<comment type="caution">
    <text evidence="2">The sequence shown here is derived from an EMBL/GenBank/DDBJ whole genome shotgun (WGS) entry which is preliminary data.</text>
</comment>
<feature type="signal peptide" evidence="1">
    <location>
        <begin position="1"/>
        <end position="23"/>
    </location>
</feature>
<gene>
    <name evidence="2" type="ORF">HD596_010970</name>
</gene>
<name>A0A7W9LHS1_9ACTN</name>
<feature type="chain" id="PRO_5030614117" description="Chaplin domain-containing protein" evidence="1">
    <location>
        <begin position="24"/>
        <end position="83"/>
    </location>
</feature>
<protein>
    <recommendedName>
        <fullName evidence="4">Chaplin domain-containing protein</fullName>
    </recommendedName>
</protein>
<evidence type="ECO:0008006" key="4">
    <source>
        <dbReference type="Google" id="ProtNLM"/>
    </source>
</evidence>
<reference evidence="2 3" key="1">
    <citation type="submission" date="2020-08" db="EMBL/GenBank/DDBJ databases">
        <title>Sequencing the genomes of 1000 actinobacteria strains.</title>
        <authorList>
            <person name="Klenk H.-P."/>
        </authorList>
    </citation>
    <scope>NUCLEOTIDE SEQUENCE [LARGE SCALE GENOMIC DNA]</scope>
    <source>
        <strain evidence="2 3">DSM 45507</strain>
    </source>
</reference>
<dbReference type="EMBL" id="JACHMB010000001">
    <property type="protein sequence ID" value="MBB5784214.1"/>
    <property type="molecule type" value="Genomic_DNA"/>
</dbReference>
<keyword evidence="3" id="KW-1185">Reference proteome</keyword>
<evidence type="ECO:0000313" key="2">
    <source>
        <dbReference type="EMBL" id="MBB5784214.1"/>
    </source>
</evidence>
<organism evidence="2 3">
    <name type="scientific">Nonomuraea jabiensis</name>
    <dbReference type="NCBI Taxonomy" id="882448"/>
    <lineage>
        <taxon>Bacteria</taxon>
        <taxon>Bacillati</taxon>
        <taxon>Actinomycetota</taxon>
        <taxon>Actinomycetes</taxon>
        <taxon>Streptosporangiales</taxon>
        <taxon>Streptosporangiaceae</taxon>
        <taxon>Nonomuraea</taxon>
    </lineage>
</organism>
<dbReference type="RefSeq" id="WP_185077193.1">
    <property type="nucleotide sequence ID" value="NZ_JACHMB010000001.1"/>
</dbReference>
<dbReference type="PROSITE" id="PS51257">
    <property type="entry name" value="PROKAR_LIPOPROTEIN"/>
    <property type="match status" value="1"/>
</dbReference>
<proteinExistence type="predicted"/>